<protein>
    <submittedName>
        <fullName evidence="3">Reverse transcriptase</fullName>
    </submittedName>
</protein>
<gene>
    <name evidence="3" type="ORF">VFPFJ_10936</name>
</gene>
<feature type="coiled-coil region" evidence="1">
    <location>
        <begin position="102"/>
        <end position="133"/>
    </location>
</feature>
<name>A0A179GA70_PURLI</name>
<evidence type="ECO:0000313" key="4">
    <source>
        <dbReference type="Proteomes" id="UP000078340"/>
    </source>
</evidence>
<dbReference type="GO" id="GO:0003964">
    <property type="term" value="F:RNA-directed DNA polymerase activity"/>
    <property type="evidence" value="ECO:0007669"/>
    <property type="project" value="UniProtKB-KW"/>
</dbReference>
<evidence type="ECO:0000256" key="2">
    <source>
        <dbReference type="SAM" id="MobiDB-lite"/>
    </source>
</evidence>
<dbReference type="EMBL" id="LSBI01000018">
    <property type="protein sequence ID" value="OAQ74390.1"/>
    <property type="molecule type" value="Genomic_DNA"/>
</dbReference>
<organism evidence="3 4">
    <name type="scientific">Purpureocillium lilacinum</name>
    <name type="common">Paecilomyces lilacinus</name>
    <dbReference type="NCBI Taxonomy" id="33203"/>
    <lineage>
        <taxon>Eukaryota</taxon>
        <taxon>Fungi</taxon>
        <taxon>Dikarya</taxon>
        <taxon>Ascomycota</taxon>
        <taxon>Pezizomycotina</taxon>
        <taxon>Sordariomycetes</taxon>
        <taxon>Hypocreomycetidae</taxon>
        <taxon>Hypocreales</taxon>
        <taxon>Ophiocordycipitaceae</taxon>
        <taxon>Purpureocillium</taxon>
    </lineage>
</organism>
<dbReference type="InterPro" id="IPR036875">
    <property type="entry name" value="Znf_CCHC_sf"/>
</dbReference>
<feature type="compositionally biased region" description="Basic and acidic residues" evidence="2">
    <location>
        <begin position="60"/>
        <end position="71"/>
    </location>
</feature>
<reference evidence="3 4" key="1">
    <citation type="submission" date="2016-02" db="EMBL/GenBank/DDBJ databases">
        <title>Biosynthesis of antibiotic leucinostatins and their inhibition on Phytophthora in bio-control Purpureocillium lilacinum.</title>
        <authorList>
            <person name="Wang G."/>
            <person name="Liu Z."/>
            <person name="Lin R."/>
            <person name="Li E."/>
            <person name="Mao Z."/>
            <person name="Ling J."/>
            <person name="Yin W."/>
            <person name="Xie B."/>
        </authorList>
    </citation>
    <scope>NUCLEOTIDE SEQUENCE [LARGE SCALE GENOMIC DNA]</scope>
    <source>
        <strain evidence="3">PLFJ-1</strain>
    </source>
</reference>
<accession>A0A179GA70</accession>
<proteinExistence type="predicted"/>
<dbReference type="OMA" id="GHHHSAC"/>
<feature type="region of interest" description="Disordered" evidence="2">
    <location>
        <begin position="1"/>
        <end position="74"/>
    </location>
</feature>
<dbReference type="GO" id="GO:0003676">
    <property type="term" value="F:nucleic acid binding"/>
    <property type="evidence" value="ECO:0007669"/>
    <property type="project" value="InterPro"/>
</dbReference>
<keyword evidence="3" id="KW-0548">Nucleotidyltransferase</keyword>
<keyword evidence="3" id="KW-0808">Transferase</keyword>
<dbReference type="STRING" id="33203.A0A179GA70"/>
<dbReference type="Proteomes" id="UP000078340">
    <property type="component" value="Unassembled WGS sequence"/>
</dbReference>
<dbReference type="GO" id="GO:0008270">
    <property type="term" value="F:zinc ion binding"/>
    <property type="evidence" value="ECO:0007669"/>
    <property type="project" value="InterPro"/>
</dbReference>
<evidence type="ECO:0000256" key="1">
    <source>
        <dbReference type="SAM" id="Coils"/>
    </source>
</evidence>
<evidence type="ECO:0000313" key="3">
    <source>
        <dbReference type="EMBL" id="OAQ74390.1"/>
    </source>
</evidence>
<comment type="caution">
    <text evidence="3">The sequence shown here is derived from an EMBL/GenBank/DDBJ whole genome shotgun (WGS) entry which is preliminary data.</text>
</comment>
<keyword evidence="3" id="KW-0695">RNA-directed DNA polymerase</keyword>
<sequence>MVDADVDAMVGGADYPATPKRRVGGPTMKVRDAARQLEETEKEPKRTTRQSARATPIDNDAERANAAKRAVDSSNDGRAMLRQALEMLGEYSEKFHSLHEVIKVQQDTIQELSQKLDDNNREMNNKMEQMRTQMGAELLHLREQLEAITTHVSESPQLSYAEVARSAPSSEPSNIRTLSTGNTTPSNFTDTFYCTIDTSRIADGQDDQVTAGAIRTMAETEIRAEQGFSNWRCRAVIKDPKKPNRIRIACRDENEHNMVKQVVGAKLPHGARLLRDELYPVKVDHVNRIAVLDEMGDIRAGAIEAFSKENDVQVAKIAWLSKRDTPKAYGSMAVYVTKGSDAKRLLSEGFFYAGGESGYTGSFERRPRPEQCYNYQQVGHKAFQCEKSRICGKCAKEGHHHSACNETVYKCVLCDGPHESFSRNCKKLYPSDHE</sequence>
<keyword evidence="1" id="KW-0175">Coiled coil</keyword>
<dbReference type="SUPFAM" id="SSF57756">
    <property type="entry name" value="Retrovirus zinc finger-like domains"/>
    <property type="match status" value="1"/>
</dbReference>
<feature type="compositionally biased region" description="Basic and acidic residues" evidence="2">
    <location>
        <begin position="29"/>
        <end position="46"/>
    </location>
</feature>
<dbReference type="AlphaFoldDB" id="A0A179GA70"/>